<dbReference type="Gene3D" id="3.90.550.10">
    <property type="entry name" value="Spore Coat Polysaccharide Biosynthesis Protein SpsA, Chain A"/>
    <property type="match status" value="1"/>
</dbReference>
<evidence type="ECO:0000313" key="2">
    <source>
        <dbReference type="EMBL" id="MDT2758644.1"/>
    </source>
</evidence>
<gene>
    <name evidence="2" type="ORF">P7H27_02460</name>
</gene>
<dbReference type="SUPFAM" id="SSF53448">
    <property type="entry name" value="Nucleotide-diphospho-sugar transferases"/>
    <property type="match status" value="1"/>
</dbReference>
<sequence>MLYIGIVLYNSLIEHSKILKAEIDGMNCSIIFSDNSDIETIRAKNNRYAKANKIQYINNKGNIGLSKAYNSILQQLPKKKQTDYLMWLDDDTEITPAFFKKVMKGIDQAYDIILPKIVGQNGIIYSPNERGAIRNKLVLNQTDQLDFDKINGINSCLTMRLSIFDSFEYDEALFLDQVDQLFFDTMRKQPLRYLIIDHVIKQNFSQRNAIRKHEYLLRFSIRKKDVLQYGRISPNSNVLFSKIKVLLLGIQLTVKAQSVKYLFEAIK</sequence>
<reference evidence="2" key="1">
    <citation type="submission" date="2023-03" db="EMBL/GenBank/DDBJ databases">
        <authorList>
            <person name="Shen W."/>
            <person name="Cai J."/>
        </authorList>
    </citation>
    <scope>NUCLEOTIDE SEQUENCE</scope>
    <source>
        <strain evidence="2">P66-3</strain>
    </source>
</reference>
<organism evidence="2 3">
    <name type="scientific">Enterococcus xiangfangensis</name>
    <dbReference type="NCBI Taxonomy" id="1296537"/>
    <lineage>
        <taxon>Bacteria</taxon>
        <taxon>Bacillati</taxon>
        <taxon>Bacillota</taxon>
        <taxon>Bacilli</taxon>
        <taxon>Lactobacillales</taxon>
        <taxon>Enterococcaceae</taxon>
        <taxon>Enterococcus</taxon>
    </lineage>
</organism>
<keyword evidence="3" id="KW-1185">Reference proteome</keyword>
<accession>A0ABU3F7J8</accession>
<protein>
    <submittedName>
        <fullName evidence="2">Glycosyltransferase</fullName>
        <ecNumber evidence="2">2.4.-.-</ecNumber>
    </submittedName>
</protein>
<evidence type="ECO:0000259" key="1">
    <source>
        <dbReference type="Pfam" id="PF00535"/>
    </source>
</evidence>
<dbReference type="InterPro" id="IPR029044">
    <property type="entry name" value="Nucleotide-diphossugar_trans"/>
</dbReference>
<feature type="domain" description="Glycosyltransferase 2-like" evidence="1">
    <location>
        <begin position="21"/>
        <end position="164"/>
    </location>
</feature>
<evidence type="ECO:0000313" key="3">
    <source>
        <dbReference type="Proteomes" id="UP001181046"/>
    </source>
</evidence>
<dbReference type="EMBL" id="JARQAJ010000001">
    <property type="protein sequence ID" value="MDT2758644.1"/>
    <property type="molecule type" value="Genomic_DNA"/>
</dbReference>
<dbReference type="EC" id="2.4.-.-" evidence="2"/>
<keyword evidence="2" id="KW-0328">Glycosyltransferase</keyword>
<name>A0ABU3F7J8_9ENTE</name>
<keyword evidence="2" id="KW-0808">Transferase</keyword>
<dbReference type="GO" id="GO:0016757">
    <property type="term" value="F:glycosyltransferase activity"/>
    <property type="evidence" value="ECO:0007669"/>
    <property type="project" value="UniProtKB-KW"/>
</dbReference>
<comment type="caution">
    <text evidence="2">The sequence shown here is derived from an EMBL/GenBank/DDBJ whole genome shotgun (WGS) entry which is preliminary data.</text>
</comment>
<dbReference type="Pfam" id="PF00535">
    <property type="entry name" value="Glycos_transf_2"/>
    <property type="match status" value="1"/>
</dbReference>
<dbReference type="Proteomes" id="UP001181046">
    <property type="component" value="Unassembled WGS sequence"/>
</dbReference>
<dbReference type="RefSeq" id="WP_311829374.1">
    <property type="nucleotide sequence ID" value="NZ_JARQAJ010000001.1"/>
</dbReference>
<dbReference type="InterPro" id="IPR001173">
    <property type="entry name" value="Glyco_trans_2-like"/>
</dbReference>
<proteinExistence type="predicted"/>